<feature type="compositionally biased region" description="Polar residues" evidence="1">
    <location>
        <begin position="88"/>
        <end position="97"/>
    </location>
</feature>
<evidence type="ECO:0000313" key="2">
    <source>
        <dbReference type="EMBL" id="CAD8306565.1"/>
    </source>
</evidence>
<evidence type="ECO:0000256" key="1">
    <source>
        <dbReference type="SAM" id="MobiDB-lite"/>
    </source>
</evidence>
<dbReference type="EMBL" id="HBEC01040135">
    <property type="protein sequence ID" value="CAD8306565.1"/>
    <property type="molecule type" value="Transcribed_RNA"/>
</dbReference>
<reference evidence="2" key="1">
    <citation type="submission" date="2021-01" db="EMBL/GenBank/DDBJ databases">
        <authorList>
            <person name="Corre E."/>
            <person name="Pelletier E."/>
            <person name="Niang G."/>
            <person name="Scheremetjew M."/>
            <person name="Finn R."/>
            <person name="Kale V."/>
            <person name="Holt S."/>
            <person name="Cochrane G."/>
            <person name="Meng A."/>
            <person name="Brown T."/>
            <person name="Cohen L."/>
        </authorList>
    </citation>
    <scope>NUCLEOTIDE SEQUENCE</scope>
    <source>
        <strain evidence="2">CCMP219</strain>
    </source>
</reference>
<feature type="region of interest" description="Disordered" evidence="1">
    <location>
        <begin position="134"/>
        <end position="155"/>
    </location>
</feature>
<name>A0A7R9VVZ7_9CHLO</name>
<dbReference type="AlphaFoldDB" id="A0A7R9VVZ7"/>
<proteinExistence type="predicted"/>
<sequence length="155" mass="16930">MPQRGCAHAGKLRSHVRLTPPLFPCAASQDAPPQYNSTRLLVRFEDAALDALKLLPPLLRKYATSQRLESSGCTASALLGNTPKSRRSLQTTPTAHAQTRPQLLDFVDEATLLEAMDYIERAECECGNKKECACEGAPARRGMRRSGKTPGHGEE</sequence>
<feature type="region of interest" description="Disordered" evidence="1">
    <location>
        <begin position="74"/>
        <end position="97"/>
    </location>
</feature>
<protein>
    <submittedName>
        <fullName evidence="2">Uncharacterized protein</fullName>
    </submittedName>
</protein>
<accession>A0A7R9VVZ7</accession>
<organism evidence="2">
    <name type="scientific">Chlamydomonas euryale</name>
    <dbReference type="NCBI Taxonomy" id="1486919"/>
    <lineage>
        <taxon>Eukaryota</taxon>
        <taxon>Viridiplantae</taxon>
        <taxon>Chlorophyta</taxon>
        <taxon>core chlorophytes</taxon>
        <taxon>Chlorophyceae</taxon>
        <taxon>CS clade</taxon>
        <taxon>Chlamydomonadales</taxon>
        <taxon>Chlamydomonadaceae</taxon>
        <taxon>Chlamydomonas</taxon>
    </lineage>
</organism>
<gene>
    <name evidence="2" type="ORF">CEUR00632_LOCUS18664</name>
</gene>